<evidence type="ECO:0000313" key="2">
    <source>
        <dbReference type="Proteomes" id="UP001054945"/>
    </source>
</evidence>
<organism evidence="1 2">
    <name type="scientific">Caerostris extrusa</name>
    <name type="common">Bark spider</name>
    <name type="synonym">Caerostris bankana</name>
    <dbReference type="NCBI Taxonomy" id="172846"/>
    <lineage>
        <taxon>Eukaryota</taxon>
        <taxon>Metazoa</taxon>
        <taxon>Ecdysozoa</taxon>
        <taxon>Arthropoda</taxon>
        <taxon>Chelicerata</taxon>
        <taxon>Arachnida</taxon>
        <taxon>Araneae</taxon>
        <taxon>Araneomorphae</taxon>
        <taxon>Entelegynae</taxon>
        <taxon>Araneoidea</taxon>
        <taxon>Araneidae</taxon>
        <taxon>Caerostris</taxon>
    </lineage>
</organism>
<dbReference type="AlphaFoldDB" id="A0AAV4VDE2"/>
<protein>
    <submittedName>
        <fullName evidence="1">Uncharacterized protein</fullName>
    </submittedName>
</protein>
<dbReference type="EMBL" id="BPLR01014327">
    <property type="protein sequence ID" value="GIY68108.1"/>
    <property type="molecule type" value="Genomic_DNA"/>
</dbReference>
<evidence type="ECO:0000313" key="1">
    <source>
        <dbReference type="EMBL" id="GIY68108.1"/>
    </source>
</evidence>
<accession>A0AAV4VDE2</accession>
<proteinExistence type="predicted"/>
<dbReference type="Proteomes" id="UP001054945">
    <property type="component" value="Unassembled WGS sequence"/>
</dbReference>
<gene>
    <name evidence="1" type="ORF">CEXT_443941</name>
</gene>
<keyword evidence="2" id="KW-1185">Reference proteome</keyword>
<reference evidence="1 2" key="1">
    <citation type="submission" date="2021-06" db="EMBL/GenBank/DDBJ databases">
        <title>Caerostris extrusa draft genome.</title>
        <authorList>
            <person name="Kono N."/>
            <person name="Arakawa K."/>
        </authorList>
    </citation>
    <scope>NUCLEOTIDE SEQUENCE [LARGE SCALE GENOMIC DNA]</scope>
</reference>
<comment type="caution">
    <text evidence="1">The sequence shown here is derived from an EMBL/GenBank/DDBJ whole genome shotgun (WGS) entry which is preliminary data.</text>
</comment>
<name>A0AAV4VDE2_CAEEX</name>
<sequence length="99" mass="11344">MVYDVFQGRLKSFAPFGGLGRLSKYRKFFYLKELVTNAHKQFGVCVRNREQCRNNSMNDNCFRFRTTTLRCGIHGQADSGLKGECDNSCNGTISQNFSR</sequence>